<dbReference type="InterPro" id="IPR046228">
    <property type="entry name" value="DUF6261"/>
</dbReference>
<proteinExistence type="predicted"/>
<protein>
    <submittedName>
        <fullName evidence="2">Uncharacterized protein</fullName>
    </submittedName>
</protein>
<dbReference type="Proteomes" id="UP000294830">
    <property type="component" value="Unassembled WGS sequence"/>
</dbReference>
<keyword evidence="3" id="KW-1185">Reference proteome</keyword>
<dbReference type="EMBL" id="SLWB01000022">
    <property type="protein sequence ID" value="TCN61693.1"/>
    <property type="molecule type" value="Genomic_DNA"/>
</dbReference>
<name>A0A4R2E2D5_9BACT</name>
<dbReference type="Pfam" id="PF19775">
    <property type="entry name" value="DUF6261"/>
    <property type="match status" value="1"/>
</dbReference>
<dbReference type="OrthoDB" id="1115936at2"/>
<feature type="region of interest" description="Disordered" evidence="1">
    <location>
        <begin position="227"/>
        <end position="308"/>
    </location>
</feature>
<feature type="compositionally biased region" description="Basic and acidic residues" evidence="1">
    <location>
        <begin position="234"/>
        <end position="252"/>
    </location>
</feature>
<reference evidence="2 3" key="1">
    <citation type="submission" date="2019-03" db="EMBL/GenBank/DDBJ databases">
        <title>Genomic Encyclopedia of Archaeal and Bacterial Type Strains, Phase II (KMG-II): from individual species to whole genera.</title>
        <authorList>
            <person name="Goeker M."/>
        </authorList>
    </citation>
    <scope>NUCLEOTIDE SEQUENCE [LARGE SCALE GENOMIC DNA]</scope>
    <source>
        <strain evidence="2 3">RL-C</strain>
    </source>
</reference>
<accession>A0A4R2E2D5</accession>
<comment type="caution">
    <text evidence="2">The sequence shown here is derived from an EMBL/GenBank/DDBJ whole genome shotgun (WGS) entry which is preliminary data.</text>
</comment>
<sequence>MELLKLDQHRLTNGESITYSVDIRNVIESYPTLKALLTKVYTPFSSAIDLAVQSSSKVDTTLYSSLRAERHSIRKKDFLHFRGVAESALKSSDTVERQQAVLVVNTIKLHGWRMQTLPPDKLSATLQGLFNALESENLKEAVGGIGAGKALTNLKAANVKFLEADKQRIEVWAEEQNDICTSKALKVVVDAASNLFTAIDGLLLTSDEPLLLDMVEKMNVITEVKQQTLKAKATRAENAKKEAEENGKDKPTPKAAKRKPLAQEVPSQPIAEPDADQLVGQQLPDANQLDIEPLPQEKKALEDNNTTE</sequence>
<evidence type="ECO:0000313" key="2">
    <source>
        <dbReference type="EMBL" id="TCN61693.1"/>
    </source>
</evidence>
<gene>
    <name evidence="2" type="ORF">CLV25_1222</name>
</gene>
<evidence type="ECO:0000256" key="1">
    <source>
        <dbReference type="SAM" id="MobiDB-lite"/>
    </source>
</evidence>
<dbReference type="AlphaFoldDB" id="A0A4R2E2D5"/>
<organism evidence="2 3">
    <name type="scientific">Acetobacteroides hydrogenigenes</name>
    <dbReference type="NCBI Taxonomy" id="979970"/>
    <lineage>
        <taxon>Bacteria</taxon>
        <taxon>Pseudomonadati</taxon>
        <taxon>Bacteroidota</taxon>
        <taxon>Bacteroidia</taxon>
        <taxon>Bacteroidales</taxon>
        <taxon>Rikenellaceae</taxon>
        <taxon>Acetobacteroides</taxon>
    </lineage>
</organism>
<dbReference type="RefSeq" id="WP_131840535.1">
    <property type="nucleotide sequence ID" value="NZ_SLWB01000022.1"/>
</dbReference>
<evidence type="ECO:0000313" key="3">
    <source>
        <dbReference type="Proteomes" id="UP000294830"/>
    </source>
</evidence>